<dbReference type="PROSITE" id="PS01359">
    <property type="entry name" value="ZF_PHD_1"/>
    <property type="match status" value="1"/>
</dbReference>
<gene>
    <name evidence="6" type="ORF">AUEXF2481DRAFT_1708</name>
</gene>
<dbReference type="GO" id="GO:0008270">
    <property type="term" value="F:zinc ion binding"/>
    <property type="evidence" value="ECO:0007669"/>
    <property type="project" value="UniProtKB-KW"/>
</dbReference>
<dbReference type="OMA" id="ECYCGED"/>
<dbReference type="STRING" id="1043005.A0A074YXH3"/>
<organism evidence="6 7">
    <name type="scientific">Aureobasidium subglaciale (strain EXF-2481)</name>
    <name type="common">Aureobasidium pullulans var. subglaciale</name>
    <dbReference type="NCBI Taxonomy" id="1043005"/>
    <lineage>
        <taxon>Eukaryota</taxon>
        <taxon>Fungi</taxon>
        <taxon>Dikarya</taxon>
        <taxon>Ascomycota</taxon>
        <taxon>Pezizomycotina</taxon>
        <taxon>Dothideomycetes</taxon>
        <taxon>Dothideomycetidae</taxon>
        <taxon>Dothideales</taxon>
        <taxon>Saccotheciaceae</taxon>
        <taxon>Aureobasidium</taxon>
    </lineage>
</organism>
<dbReference type="OrthoDB" id="166746at2759"/>
<dbReference type="InterPro" id="IPR013083">
    <property type="entry name" value="Znf_RING/FYVE/PHD"/>
</dbReference>
<evidence type="ECO:0000256" key="2">
    <source>
        <dbReference type="ARBA" id="ARBA00022771"/>
    </source>
</evidence>
<dbReference type="CDD" id="cd21552">
    <property type="entry name" value="VEFS-box_ctSUZ12-like"/>
    <property type="match status" value="1"/>
</dbReference>
<dbReference type="GeneID" id="25362246"/>
<dbReference type="InParanoid" id="A0A074YXH3"/>
<sequence>MDMLSKATRSAQQTLMICPKRLVKIGTNFGEAKTQPKVVAKHEPFANPTWLPPPNNIKIKCNVCCTLAFKEDAGANSGRALYTESHLANLIGDRDDKGDLTFAIDMEPFIVDGNQLLTTQLRNHDANGGRRWKKERLKDASLGIGITCFNSEDASELLSVVDTDISSGQAVFPEQAELRAAWKKLPACPESPLPLRRYYHESEARPKPGASKRLEYLFDVDISWSLKAKRSGTPLAMCNNITQTIESKNLPQLRPMAQKPTICHITYVFDGGVMGTRSIARTRLSCVFCPDRLPHATFDRLHFHYLSHHDHFTFQVHTPSATNSSWIIRTVRVELSLPKYERASDNVSDQREITWIKPDVPFDMQQYLSEGGFNTWASGKLSAPKISAKTIKPSLIRKGIARAKGSPANGQPPTSRPLKPPEEVKDIPPRRRLKYTVPDLEEVTLFRAESKRIIEPGEVLSESDAEPDDSWLWIRHRKEEFPQLTGTAREFVTLFDDHLVEEPTINGGVQLCESIVRFVRKYALLLGQPHMLQEFETKLNQLKRRKLIRQNYIDYCFALIANKGQPLPRQAEKAKADSASVIGEGSKAAASHVLSPDPQRDHNRLDVIMINDSDEETGAEVSPAIRTSGHRELVPDHPATNGVAGKAGKADDASEDVHMEDAVHHAPNTCICGKIPMGVRNVITCQNLRCPHSEFHIACVGLKKRERGWRCEDCRPLPVS</sequence>
<evidence type="ECO:0000256" key="1">
    <source>
        <dbReference type="ARBA" id="ARBA00022723"/>
    </source>
</evidence>
<dbReference type="InterPro" id="IPR001965">
    <property type="entry name" value="Znf_PHD"/>
</dbReference>
<dbReference type="Gene3D" id="3.30.40.10">
    <property type="entry name" value="Zinc/RING finger domain, C3HC4 (zinc finger)"/>
    <property type="match status" value="1"/>
</dbReference>
<accession>A0A074YXH3</accession>
<evidence type="ECO:0000256" key="4">
    <source>
        <dbReference type="SAM" id="MobiDB-lite"/>
    </source>
</evidence>
<reference evidence="6 7" key="1">
    <citation type="journal article" date="2014" name="BMC Genomics">
        <title>Genome sequencing of four Aureobasidium pullulans varieties: biotechnological potential, stress tolerance, and description of new species.</title>
        <authorList>
            <person name="Gostin Ar C."/>
            <person name="Ohm R.A."/>
            <person name="Kogej T."/>
            <person name="Sonjak S."/>
            <person name="Turk M."/>
            <person name="Zajc J."/>
            <person name="Zalar P."/>
            <person name="Grube M."/>
            <person name="Sun H."/>
            <person name="Han J."/>
            <person name="Sharma A."/>
            <person name="Chiniquy J."/>
            <person name="Ngan C.Y."/>
            <person name="Lipzen A."/>
            <person name="Barry K."/>
            <person name="Grigoriev I.V."/>
            <person name="Gunde-Cimerman N."/>
        </authorList>
    </citation>
    <scope>NUCLEOTIDE SEQUENCE [LARGE SCALE GENOMIC DNA]</scope>
    <source>
        <strain evidence="6 7">EXF-2481</strain>
    </source>
</reference>
<dbReference type="SMART" id="SM00249">
    <property type="entry name" value="PHD"/>
    <property type="match status" value="1"/>
</dbReference>
<keyword evidence="1" id="KW-0479">Metal-binding</keyword>
<dbReference type="Proteomes" id="UP000030641">
    <property type="component" value="Unassembled WGS sequence"/>
</dbReference>
<keyword evidence="2" id="KW-0863">Zinc-finger</keyword>
<dbReference type="InterPro" id="IPR011011">
    <property type="entry name" value="Znf_FYVE_PHD"/>
</dbReference>
<feature type="domain" description="Zinc finger PHD-type" evidence="5">
    <location>
        <begin position="669"/>
        <end position="715"/>
    </location>
</feature>
<dbReference type="HOGENOM" id="CLU_383999_0_0_1"/>
<evidence type="ECO:0000256" key="3">
    <source>
        <dbReference type="ARBA" id="ARBA00022833"/>
    </source>
</evidence>
<dbReference type="AlphaFoldDB" id="A0A074YXH3"/>
<feature type="region of interest" description="Disordered" evidence="4">
    <location>
        <begin position="402"/>
        <end position="427"/>
    </location>
</feature>
<dbReference type="InterPro" id="IPR019786">
    <property type="entry name" value="Zinc_finger_PHD-type_CS"/>
</dbReference>
<proteinExistence type="predicted"/>
<dbReference type="RefSeq" id="XP_013347171.1">
    <property type="nucleotide sequence ID" value="XM_013491717.1"/>
</dbReference>
<evidence type="ECO:0000259" key="5">
    <source>
        <dbReference type="SMART" id="SM00249"/>
    </source>
</evidence>
<evidence type="ECO:0000313" key="7">
    <source>
        <dbReference type="Proteomes" id="UP000030641"/>
    </source>
</evidence>
<name>A0A074YXH3_AURSE</name>
<evidence type="ECO:0000313" key="6">
    <source>
        <dbReference type="EMBL" id="KEQ98877.1"/>
    </source>
</evidence>
<dbReference type="EMBL" id="KL584751">
    <property type="protein sequence ID" value="KEQ98877.1"/>
    <property type="molecule type" value="Genomic_DNA"/>
</dbReference>
<dbReference type="SUPFAM" id="SSF57903">
    <property type="entry name" value="FYVE/PHD zinc finger"/>
    <property type="match status" value="1"/>
</dbReference>
<keyword evidence="3" id="KW-0862">Zinc</keyword>
<keyword evidence="7" id="KW-1185">Reference proteome</keyword>
<protein>
    <recommendedName>
        <fullName evidence="5">Zinc finger PHD-type domain-containing protein</fullName>
    </recommendedName>
</protein>